<feature type="region of interest" description="Disordered" evidence="1">
    <location>
        <begin position="1"/>
        <end position="43"/>
    </location>
</feature>
<evidence type="ECO:0000313" key="3">
    <source>
        <dbReference type="Proteomes" id="UP000324897"/>
    </source>
</evidence>
<name>A0A5J9VXG1_9POAL</name>
<organism evidence="2 3">
    <name type="scientific">Eragrostis curvula</name>
    <name type="common">weeping love grass</name>
    <dbReference type="NCBI Taxonomy" id="38414"/>
    <lineage>
        <taxon>Eukaryota</taxon>
        <taxon>Viridiplantae</taxon>
        <taxon>Streptophyta</taxon>
        <taxon>Embryophyta</taxon>
        <taxon>Tracheophyta</taxon>
        <taxon>Spermatophyta</taxon>
        <taxon>Magnoliopsida</taxon>
        <taxon>Liliopsida</taxon>
        <taxon>Poales</taxon>
        <taxon>Poaceae</taxon>
        <taxon>PACMAD clade</taxon>
        <taxon>Chloridoideae</taxon>
        <taxon>Eragrostideae</taxon>
        <taxon>Eragrostidinae</taxon>
        <taxon>Eragrostis</taxon>
    </lineage>
</organism>
<evidence type="ECO:0000256" key="1">
    <source>
        <dbReference type="SAM" id="MobiDB-lite"/>
    </source>
</evidence>
<feature type="non-terminal residue" evidence="2">
    <location>
        <position position="1"/>
    </location>
</feature>
<dbReference type="EMBL" id="RWGY01000007">
    <property type="protein sequence ID" value="TVU40326.1"/>
    <property type="molecule type" value="Genomic_DNA"/>
</dbReference>
<sequence length="97" mass="10829">RRDAAPSPGSPPCPASCVGARDSLPRGEAGEPQQPRLPPPAARLPKIDKFVRLDSRFKLRLKHRLGIFSYWAYVGQDMSTSKNFPFLKLLLSENKLL</sequence>
<protein>
    <submittedName>
        <fullName evidence="2">Uncharacterized protein</fullName>
    </submittedName>
</protein>
<accession>A0A5J9VXG1</accession>
<reference evidence="2 3" key="1">
    <citation type="journal article" date="2019" name="Sci. Rep.">
        <title>A high-quality genome of Eragrostis curvula grass provides insights into Poaceae evolution and supports new strategies to enhance forage quality.</title>
        <authorList>
            <person name="Carballo J."/>
            <person name="Santos B.A.C.M."/>
            <person name="Zappacosta D."/>
            <person name="Garbus I."/>
            <person name="Selva J.P."/>
            <person name="Gallo C.A."/>
            <person name="Diaz A."/>
            <person name="Albertini E."/>
            <person name="Caccamo M."/>
            <person name="Echenique V."/>
        </authorList>
    </citation>
    <scope>NUCLEOTIDE SEQUENCE [LARGE SCALE GENOMIC DNA]</scope>
    <source>
        <strain evidence="3">cv. Victoria</strain>
        <tissue evidence="2">Leaf</tissue>
    </source>
</reference>
<dbReference type="AlphaFoldDB" id="A0A5J9VXG1"/>
<feature type="non-terminal residue" evidence="2">
    <location>
        <position position="97"/>
    </location>
</feature>
<comment type="caution">
    <text evidence="2">The sequence shown here is derived from an EMBL/GenBank/DDBJ whole genome shotgun (WGS) entry which is preliminary data.</text>
</comment>
<proteinExistence type="predicted"/>
<dbReference type="Gramene" id="TVU40326">
    <property type="protein sequence ID" value="TVU40326"/>
    <property type="gene ID" value="EJB05_13784"/>
</dbReference>
<evidence type="ECO:0000313" key="2">
    <source>
        <dbReference type="EMBL" id="TVU40326.1"/>
    </source>
</evidence>
<gene>
    <name evidence="2" type="ORF">EJB05_13784</name>
</gene>
<dbReference type="Proteomes" id="UP000324897">
    <property type="component" value="Chromosome 4"/>
</dbReference>
<keyword evidence="3" id="KW-1185">Reference proteome</keyword>